<dbReference type="Proteomes" id="UP000184315">
    <property type="component" value="Unassembled WGS sequence"/>
</dbReference>
<accession>A0A1J1LFH8</accession>
<keyword evidence="2" id="KW-0677">Repeat</keyword>
<dbReference type="InterPro" id="IPR036322">
    <property type="entry name" value="WD40_repeat_dom_sf"/>
</dbReference>
<dbReference type="CDD" id="cd00200">
    <property type="entry name" value="WD40"/>
    <property type="match status" value="1"/>
</dbReference>
<dbReference type="PANTHER" id="PTHR22847">
    <property type="entry name" value="WD40 REPEAT PROTEIN"/>
    <property type="match status" value="1"/>
</dbReference>
<keyword evidence="4" id="KW-0175">Coiled coil</keyword>
<proteinExistence type="predicted"/>
<gene>
    <name evidence="6" type="ORF">PL9214290250</name>
</gene>
<keyword evidence="1 3" id="KW-0853">WD repeat</keyword>
<feature type="repeat" description="WD" evidence="3">
    <location>
        <begin position="623"/>
        <end position="664"/>
    </location>
</feature>
<dbReference type="AlphaFoldDB" id="A0A1J1LFH8"/>
<evidence type="ECO:0000256" key="3">
    <source>
        <dbReference type="PROSITE-ProRule" id="PRU00221"/>
    </source>
</evidence>
<feature type="repeat" description="WD" evidence="3">
    <location>
        <begin position="869"/>
        <end position="902"/>
    </location>
</feature>
<dbReference type="InterPro" id="IPR020472">
    <property type="entry name" value="WD40_PAC1"/>
</dbReference>
<dbReference type="InterPro" id="IPR015943">
    <property type="entry name" value="WD40/YVTN_repeat-like_dom_sf"/>
</dbReference>
<feature type="compositionally biased region" description="Basic and acidic residues" evidence="5">
    <location>
        <begin position="557"/>
        <end position="569"/>
    </location>
</feature>
<evidence type="ECO:0000313" key="7">
    <source>
        <dbReference type="Proteomes" id="UP000184315"/>
    </source>
</evidence>
<dbReference type="SMART" id="SM00320">
    <property type="entry name" value="WD40"/>
    <property type="match status" value="7"/>
</dbReference>
<sequence>MVWDFAQGMITASQGFFVQTMIARTQRQNVIDQINSQIYLEENRQEFQKNIEIFRSASQLNLQERQQEFQASLEAVRIDAQIAMQTRGQEFQAALEGVRQKFNRELEDYRQFCENARLQKRQDFEAEQLARRLQHEQRLEEYRRETQLILSRVQLLNAIELADDKEIRDTFPLKTPASVILKAYKSYQDNYRNIPLLVIISPPALEFEKFPNAAQGFSRIESRLTDEVQEFCKHYPLTSQDRPIRYQGADWESKSSHGKSAVDVLHHVLKSIPTLVLESKIDGDLLRIYLAGWDMLETVPHYEKVLTIPWKEVLYPIARQYAEKWREYRMILLDKGRSLDEIQRRGGDDELNLLILEEEEEDREFGFTGDRDYKYNVKEEKYIQELAQFLGICHCILVGLLADRYHFSHADVRPKLPELLPSLLEKVPSESLKQMLVGEIVSSYQSLYQLAGCDRPHLIPDLYLDLALSLSHLPDQSWARKQIEYSIQVWLMLRNQVSSVEKQKLSFLDLLEAVTSALTVWDKEYVEKLNGCLAAIGESQHQKMISEEMQRKEAEYKRQQEAEHQRQLEAEGQQQLEIERKRQQEVERQRQREAERKRQETERQRQLEIERKRKLENASVACTLGHSGWVKSLAISPDGQILVSGSDDNTIKIWQLSTGEELRTLTGHSDSVNSVAISPDGQTVVSGSSDNTIKIWQLSTGQELRTLEGDGLINSLAISPDGQILVSSSHTVVRSGYFNWESYTVVMGNDYNTINKIKIWQLSTGQELHTMEGDRLINSLAISPDGQTVVSGSDDNTITVWQLSTGEKLRTLEGDGSVLSLAISPDGQILASSHTVVSFMGGGNDNTIKIWQLSTGVELRTLTVDLMWVLSLAISPDGQTLVSGGDDEIMIWDLSTGQELGTLTGHSEYSDEVKSLTISPDGQTLVCCGDYNTIKIWRVV</sequence>
<reference evidence="7" key="1">
    <citation type="submission" date="2015-10" db="EMBL/GenBank/DDBJ databases">
        <authorList>
            <person name="Regsiter A."/>
            <person name="william w."/>
        </authorList>
    </citation>
    <scope>NUCLEOTIDE SEQUENCE [LARGE SCALE GENOMIC DNA]</scope>
</reference>
<dbReference type="PRINTS" id="PR00320">
    <property type="entry name" value="GPROTEINBRPT"/>
</dbReference>
<dbReference type="Pfam" id="PF00400">
    <property type="entry name" value="WD40"/>
    <property type="match status" value="7"/>
</dbReference>
<evidence type="ECO:0000313" key="6">
    <source>
        <dbReference type="EMBL" id="CUR30660.1"/>
    </source>
</evidence>
<organism evidence="6 7">
    <name type="scientific">Planktothrix tepida PCC 9214</name>
    <dbReference type="NCBI Taxonomy" id="671072"/>
    <lineage>
        <taxon>Bacteria</taxon>
        <taxon>Bacillati</taxon>
        <taxon>Cyanobacteriota</taxon>
        <taxon>Cyanophyceae</taxon>
        <taxon>Oscillatoriophycideae</taxon>
        <taxon>Oscillatoriales</taxon>
        <taxon>Microcoleaceae</taxon>
        <taxon>Planktothrix</taxon>
    </lineage>
</organism>
<evidence type="ECO:0000256" key="5">
    <source>
        <dbReference type="SAM" id="MobiDB-lite"/>
    </source>
</evidence>
<dbReference type="STRING" id="671072.PL9214290250"/>
<feature type="repeat" description="WD" evidence="3">
    <location>
        <begin position="665"/>
        <end position="706"/>
    </location>
</feature>
<dbReference type="Gene3D" id="2.130.10.10">
    <property type="entry name" value="YVTN repeat-like/Quinoprotein amine dehydrogenase"/>
    <property type="match status" value="3"/>
</dbReference>
<evidence type="ECO:0000256" key="4">
    <source>
        <dbReference type="SAM" id="Coils"/>
    </source>
</evidence>
<keyword evidence="7" id="KW-1185">Reference proteome</keyword>
<feature type="repeat" description="WD" evidence="3">
    <location>
        <begin position="906"/>
        <end position="940"/>
    </location>
</feature>
<dbReference type="PANTHER" id="PTHR22847:SF637">
    <property type="entry name" value="WD REPEAT DOMAIN 5B"/>
    <property type="match status" value="1"/>
</dbReference>
<feature type="repeat" description="WD" evidence="3">
    <location>
        <begin position="839"/>
        <end position="861"/>
    </location>
</feature>
<dbReference type="PROSITE" id="PS50294">
    <property type="entry name" value="WD_REPEATS_REGION"/>
    <property type="match status" value="4"/>
</dbReference>
<name>A0A1J1LFH8_9CYAN</name>
<dbReference type="EMBL" id="CZDF01000132">
    <property type="protein sequence ID" value="CUR30660.1"/>
    <property type="molecule type" value="Genomic_DNA"/>
</dbReference>
<evidence type="ECO:0000256" key="1">
    <source>
        <dbReference type="ARBA" id="ARBA00022574"/>
    </source>
</evidence>
<dbReference type="PROSITE" id="PS50082">
    <property type="entry name" value="WD_REPEATS_2"/>
    <property type="match status" value="6"/>
</dbReference>
<feature type="coiled-coil region" evidence="4">
    <location>
        <begin position="99"/>
        <end position="145"/>
    </location>
</feature>
<feature type="region of interest" description="Disordered" evidence="5">
    <location>
        <begin position="557"/>
        <end position="577"/>
    </location>
</feature>
<feature type="repeat" description="WD" evidence="3">
    <location>
        <begin position="777"/>
        <end position="811"/>
    </location>
</feature>
<protein>
    <submittedName>
        <fullName evidence="6">Putative WD-40 repeat-protein</fullName>
    </submittedName>
</protein>
<dbReference type="SUPFAM" id="SSF50978">
    <property type="entry name" value="WD40 repeat-like"/>
    <property type="match status" value="1"/>
</dbReference>
<dbReference type="RefSeq" id="WP_072717653.1">
    <property type="nucleotide sequence ID" value="NZ_LN889782.1"/>
</dbReference>
<dbReference type="InterPro" id="IPR001680">
    <property type="entry name" value="WD40_rpt"/>
</dbReference>
<evidence type="ECO:0000256" key="2">
    <source>
        <dbReference type="ARBA" id="ARBA00022737"/>
    </source>
</evidence>